<dbReference type="Gene3D" id="1.10.10.60">
    <property type="entry name" value="Homeodomain-like"/>
    <property type="match status" value="1"/>
</dbReference>
<dbReference type="InterPro" id="IPR050109">
    <property type="entry name" value="HTH-type_TetR-like_transc_reg"/>
</dbReference>
<dbReference type="Proteomes" id="UP000632535">
    <property type="component" value="Unassembled WGS sequence"/>
</dbReference>
<dbReference type="Pfam" id="PF02909">
    <property type="entry name" value="TetR_C_1"/>
    <property type="match status" value="1"/>
</dbReference>
<proteinExistence type="predicted"/>
<dbReference type="InterPro" id="IPR036271">
    <property type="entry name" value="Tet_transcr_reg_TetR-rel_C_sf"/>
</dbReference>
<dbReference type="PROSITE" id="PS50977">
    <property type="entry name" value="HTH_TETR_2"/>
    <property type="match status" value="1"/>
</dbReference>
<feature type="domain" description="HTH tetR-type" evidence="5">
    <location>
        <begin position="28"/>
        <end position="88"/>
    </location>
</feature>
<feature type="DNA-binding region" description="H-T-H motif" evidence="4">
    <location>
        <begin position="51"/>
        <end position="70"/>
    </location>
</feature>
<organism evidence="6 7">
    <name type="scientific">Isoptericola cucumis</name>
    <dbReference type="NCBI Taxonomy" id="1776856"/>
    <lineage>
        <taxon>Bacteria</taxon>
        <taxon>Bacillati</taxon>
        <taxon>Actinomycetota</taxon>
        <taxon>Actinomycetes</taxon>
        <taxon>Micrococcales</taxon>
        <taxon>Promicromonosporaceae</taxon>
        <taxon>Isoptericola</taxon>
    </lineage>
</organism>
<keyword evidence="2 4" id="KW-0238">DNA-binding</keyword>
<keyword evidence="3" id="KW-0804">Transcription</keyword>
<dbReference type="PANTHER" id="PTHR30055:SF151">
    <property type="entry name" value="TRANSCRIPTIONAL REGULATORY PROTEIN"/>
    <property type="match status" value="1"/>
</dbReference>
<evidence type="ECO:0000259" key="5">
    <source>
        <dbReference type="PROSITE" id="PS50977"/>
    </source>
</evidence>
<evidence type="ECO:0000256" key="1">
    <source>
        <dbReference type="ARBA" id="ARBA00023015"/>
    </source>
</evidence>
<gene>
    <name evidence="6" type="ORF">GCM10007368_17180</name>
</gene>
<comment type="caution">
    <text evidence="6">The sequence shown here is derived from an EMBL/GenBank/DDBJ whole genome shotgun (WGS) entry which is preliminary data.</text>
</comment>
<dbReference type="InterPro" id="IPR001647">
    <property type="entry name" value="HTH_TetR"/>
</dbReference>
<dbReference type="Gene3D" id="1.10.357.10">
    <property type="entry name" value="Tetracycline Repressor, domain 2"/>
    <property type="match status" value="1"/>
</dbReference>
<accession>A0ABQ2B6Q8</accession>
<name>A0ABQ2B6Q8_9MICO</name>
<evidence type="ECO:0000313" key="6">
    <source>
        <dbReference type="EMBL" id="GGI07641.1"/>
    </source>
</evidence>
<evidence type="ECO:0000256" key="2">
    <source>
        <dbReference type="ARBA" id="ARBA00023125"/>
    </source>
</evidence>
<evidence type="ECO:0000256" key="4">
    <source>
        <dbReference type="PROSITE-ProRule" id="PRU00335"/>
    </source>
</evidence>
<evidence type="ECO:0000313" key="7">
    <source>
        <dbReference type="Proteomes" id="UP000632535"/>
    </source>
</evidence>
<protein>
    <submittedName>
        <fullName evidence="6">TetR family transcriptional regulator</fullName>
    </submittedName>
</protein>
<dbReference type="InterPro" id="IPR009057">
    <property type="entry name" value="Homeodomain-like_sf"/>
</dbReference>
<dbReference type="EMBL" id="BMDG01000005">
    <property type="protein sequence ID" value="GGI07641.1"/>
    <property type="molecule type" value="Genomic_DNA"/>
</dbReference>
<dbReference type="RefSeq" id="WP_188523272.1">
    <property type="nucleotide sequence ID" value="NZ_BMDG01000005.1"/>
</dbReference>
<dbReference type="PANTHER" id="PTHR30055">
    <property type="entry name" value="HTH-TYPE TRANSCRIPTIONAL REGULATOR RUTR"/>
    <property type="match status" value="1"/>
</dbReference>
<evidence type="ECO:0000256" key="3">
    <source>
        <dbReference type="ARBA" id="ARBA00023163"/>
    </source>
</evidence>
<sequence>MYTDEERPGRPGSIWLRKERAGRGPAPVHDRAGITAAAIGLADDGGLDAVTMRKVAAAIGSGATALYRYVERRDELLELMLDAALDELRFPALTGDARADLLAVARELRTVCRRHPWLLDLLQARPPMTPRVAAYLEYALAAMQHVDAPGRAKLEAAATVTGMVAMVVRTELGSAAPTREREAAQAEYLREVVAGGGHPHLAEVVRSSPPGPGDDDLLGRLLPRVLAGLLGGPEPRTPEAR</sequence>
<dbReference type="Pfam" id="PF00440">
    <property type="entry name" value="TetR_N"/>
    <property type="match status" value="1"/>
</dbReference>
<dbReference type="InterPro" id="IPR004111">
    <property type="entry name" value="Repressor_TetR_C"/>
</dbReference>
<reference evidence="7" key="1">
    <citation type="journal article" date="2019" name="Int. J. Syst. Evol. Microbiol.">
        <title>The Global Catalogue of Microorganisms (GCM) 10K type strain sequencing project: providing services to taxonomists for standard genome sequencing and annotation.</title>
        <authorList>
            <consortium name="The Broad Institute Genomics Platform"/>
            <consortium name="The Broad Institute Genome Sequencing Center for Infectious Disease"/>
            <person name="Wu L."/>
            <person name="Ma J."/>
        </authorList>
    </citation>
    <scope>NUCLEOTIDE SEQUENCE [LARGE SCALE GENOMIC DNA]</scope>
    <source>
        <strain evidence="7">CCM 8653</strain>
    </source>
</reference>
<keyword evidence="1" id="KW-0805">Transcription regulation</keyword>
<keyword evidence="7" id="KW-1185">Reference proteome</keyword>
<dbReference type="SUPFAM" id="SSF48498">
    <property type="entry name" value="Tetracyclin repressor-like, C-terminal domain"/>
    <property type="match status" value="1"/>
</dbReference>
<dbReference type="SUPFAM" id="SSF46689">
    <property type="entry name" value="Homeodomain-like"/>
    <property type="match status" value="1"/>
</dbReference>